<proteinExistence type="predicted"/>
<keyword evidence="2" id="KW-1185">Reference proteome</keyword>
<dbReference type="EMBL" id="BPLR01003944">
    <property type="protein sequence ID" value="GIX90513.1"/>
    <property type="molecule type" value="Genomic_DNA"/>
</dbReference>
<dbReference type="AlphaFoldDB" id="A0AAV4P3A7"/>
<comment type="caution">
    <text evidence="1">The sequence shown here is derived from an EMBL/GenBank/DDBJ whole genome shotgun (WGS) entry which is preliminary data.</text>
</comment>
<gene>
    <name evidence="1" type="ORF">CEXT_128071</name>
</gene>
<dbReference type="Proteomes" id="UP001054945">
    <property type="component" value="Unassembled WGS sequence"/>
</dbReference>
<sequence>MGISLTSPHLQCDESGIGTFANCVKLEEEAPLISEKRIFVPPKKKGKQLKYYDASSRKLPFPLALLNEHFCQLSHMQATQAIGSIRFQVKSGVGAIAAQIKRPDYPSWTCHWLLWERLGKRHHYSYLNFHPTNGYWNPGKH</sequence>
<evidence type="ECO:0000313" key="2">
    <source>
        <dbReference type="Proteomes" id="UP001054945"/>
    </source>
</evidence>
<accession>A0AAV4P3A7</accession>
<evidence type="ECO:0000313" key="1">
    <source>
        <dbReference type="EMBL" id="GIX90513.1"/>
    </source>
</evidence>
<reference evidence="1 2" key="1">
    <citation type="submission" date="2021-06" db="EMBL/GenBank/DDBJ databases">
        <title>Caerostris extrusa draft genome.</title>
        <authorList>
            <person name="Kono N."/>
            <person name="Arakawa K."/>
        </authorList>
    </citation>
    <scope>NUCLEOTIDE SEQUENCE [LARGE SCALE GENOMIC DNA]</scope>
</reference>
<protein>
    <submittedName>
        <fullName evidence="1">Uncharacterized protein</fullName>
    </submittedName>
</protein>
<name>A0AAV4P3A7_CAEEX</name>
<organism evidence="1 2">
    <name type="scientific">Caerostris extrusa</name>
    <name type="common">Bark spider</name>
    <name type="synonym">Caerostris bankana</name>
    <dbReference type="NCBI Taxonomy" id="172846"/>
    <lineage>
        <taxon>Eukaryota</taxon>
        <taxon>Metazoa</taxon>
        <taxon>Ecdysozoa</taxon>
        <taxon>Arthropoda</taxon>
        <taxon>Chelicerata</taxon>
        <taxon>Arachnida</taxon>
        <taxon>Araneae</taxon>
        <taxon>Araneomorphae</taxon>
        <taxon>Entelegynae</taxon>
        <taxon>Araneoidea</taxon>
        <taxon>Araneidae</taxon>
        <taxon>Caerostris</taxon>
    </lineage>
</organism>